<feature type="region of interest" description="Disordered" evidence="10">
    <location>
        <begin position="74"/>
        <end position="211"/>
    </location>
</feature>
<name>A0ABD2XP44_9HYME</name>
<keyword evidence="4" id="KW-0158">Chromosome</keyword>
<feature type="compositionally biased region" description="Low complexity" evidence="10">
    <location>
        <begin position="148"/>
        <end position="157"/>
    </location>
</feature>
<evidence type="ECO:0000256" key="2">
    <source>
        <dbReference type="ARBA" id="ARBA00004584"/>
    </source>
</evidence>
<dbReference type="GO" id="GO:0000775">
    <property type="term" value="C:chromosome, centromeric region"/>
    <property type="evidence" value="ECO:0007669"/>
    <property type="project" value="UniProtKB-SubCell"/>
</dbReference>
<evidence type="ECO:0000256" key="7">
    <source>
        <dbReference type="ARBA" id="ARBA00023242"/>
    </source>
</evidence>
<comment type="caution">
    <text evidence="12">The sequence shown here is derived from an EMBL/GenBank/DDBJ whole genome shotgun (WGS) entry which is preliminary data.</text>
</comment>
<evidence type="ECO:0000256" key="10">
    <source>
        <dbReference type="SAM" id="MobiDB-lite"/>
    </source>
</evidence>
<sequence length="306" mass="34258">MPRTKQRKVKRQSAGTEQIMRDFNRLVQLQIQKEEIEAKTRIKNFVSKVAVTLNRWPTEIQNLTLRELLRVDKTPEKENLPSKTPRIPPSNTKKSMVANKTSKSIASSASNASSKISAAGKRVTATSDDGYQSESMTSQASKLMNNMTRTTARTRSSSQDKAAKSRSISQDRKSKRNPSMMMKDGQNQAEVQGSAVKKTRKELMKTPQSKPMNNFVITPKIRLNSAINVLRKPKDGEMVFSTQGSPLLVSTTVNDRTANINVPLRNGNIISLLPFNETSLTDNLHLDDETKHQLKILQSHLSKVLD</sequence>
<evidence type="ECO:0000256" key="5">
    <source>
        <dbReference type="ARBA" id="ARBA00022618"/>
    </source>
</evidence>
<dbReference type="GO" id="GO:0005634">
    <property type="term" value="C:nucleus"/>
    <property type="evidence" value="ECO:0007669"/>
    <property type="project" value="UniProtKB-SubCell"/>
</dbReference>
<dbReference type="InterPro" id="IPR018867">
    <property type="entry name" value="Cell_div_borealin"/>
</dbReference>
<keyword evidence="6" id="KW-0498">Mitosis</keyword>
<comment type="similarity">
    <text evidence="3">Belongs to the borealin family.</text>
</comment>
<keyword evidence="8" id="KW-0131">Cell cycle</keyword>
<reference evidence="12 13" key="1">
    <citation type="journal article" date="2024" name="bioRxiv">
        <title>A reference genome for Trichogramma kaykai: A tiny desert-dwelling parasitoid wasp with competing sex-ratio distorters.</title>
        <authorList>
            <person name="Culotta J."/>
            <person name="Lindsey A.R."/>
        </authorList>
    </citation>
    <scope>NUCLEOTIDE SEQUENCE [LARGE SCALE GENOMIC DNA]</scope>
    <source>
        <strain evidence="12 13">KSX58</strain>
    </source>
</reference>
<evidence type="ECO:0000256" key="1">
    <source>
        <dbReference type="ARBA" id="ARBA00004123"/>
    </source>
</evidence>
<accession>A0ABD2XP44</accession>
<dbReference type="InterPro" id="IPR046466">
    <property type="entry name" value="Borealin_C"/>
</dbReference>
<comment type="subcellular location">
    <subcellularLocation>
        <location evidence="2">Chromosome</location>
        <location evidence="2">Centromere</location>
    </subcellularLocation>
    <subcellularLocation>
        <location evidence="1">Nucleus</location>
    </subcellularLocation>
</comment>
<keyword evidence="9" id="KW-0137">Centromere</keyword>
<dbReference type="Pfam" id="PF10512">
    <property type="entry name" value="Borealin"/>
    <property type="match status" value="1"/>
</dbReference>
<feature type="domain" description="Borealin C-terminal" evidence="11">
    <location>
        <begin position="203"/>
        <end position="305"/>
    </location>
</feature>
<evidence type="ECO:0000256" key="4">
    <source>
        <dbReference type="ARBA" id="ARBA00022454"/>
    </source>
</evidence>
<dbReference type="PANTHER" id="PTHR16040:SF7">
    <property type="entry name" value="AUSTRALIN, ISOFORM A-RELATED"/>
    <property type="match status" value="1"/>
</dbReference>
<evidence type="ECO:0000313" key="13">
    <source>
        <dbReference type="Proteomes" id="UP001627154"/>
    </source>
</evidence>
<evidence type="ECO:0000313" key="12">
    <source>
        <dbReference type="EMBL" id="KAL3406769.1"/>
    </source>
</evidence>
<keyword evidence="7" id="KW-0539">Nucleus</keyword>
<dbReference type="AlphaFoldDB" id="A0ABD2XP44"/>
<dbReference type="Proteomes" id="UP001627154">
    <property type="component" value="Unassembled WGS sequence"/>
</dbReference>
<evidence type="ECO:0000256" key="3">
    <source>
        <dbReference type="ARBA" id="ARBA00009914"/>
    </source>
</evidence>
<evidence type="ECO:0000259" key="11">
    <source>
        <dbReference type="Pfam" id="PF10512"/>
    </source>
</evidence>
<dbReference type="PANTHER" id="PTHR16040">
    <property type="entry name" value="AUSTRALIN, ISOFORM A-RELATED"/>
    <property type="match status" value="1"/>
</dbReference>
<evidence type="ECO:0000256" key="8">
    <source>
        <dbReference type="ARBA" id="ARBA00023306"/>
    </source>
</evidence>
<keyword evidence="5" id="KW-0132">Cell division</keyword>
<dbReference type="GO" id="GO:0051301">
    <property type="term" value="P:cell division"/>
    <property type="evidence" value="ECO:0007669"/>
    <property type="project" value="UniProtKB-KW"/>
</dbReference>
<feature type="compositionally biased region" description="Low complexity" evidence="10">
    <location>
        <begin position="98"/>
        <end position="119"/>
    </location>
</feature>
<organism evidence="12 13">
    <name type="scientific">Trichogramma kaykai</name>
    <dbReference type="NCBI Taxonomy" id="54128"/>
    <lineage>
        <taxon>Eukaryota</taxon>
        <taxon>Metazoa</taxon>
        <taxon>Ecdysozoa</taxon>
        <taxon>Arthropoda</taxon>
        <taxon>Hexapoda</taxon>
        <taxon>Insecta</taxon>
        <taxon>Pterygota</taxon>
        <taxon>Neoptera</taxon>
        <taxon>Endopterygota</taxon>
        <taxon>Hymenoptera</taxon>
        <taxon>Apocrita</taxon>
        <taxon>Proctotrupomorpha</taxon>
        <taxon>Chalcidoidea</taxon>
        <taxon>Trichogrammatidae</taxon>
        <taxon>Trichogramma</taxon>
    </lineage>
</organism>
<evidence type="ECO:0000256" key="6">
    <source>
        <dbReference type="ARBA" id="ARBA00022776"/>
    </source>
</evidence>
<proteinExistence type="inferred from homology"/>
<keyword evidence="13" id="KW-1185">Reference proteome</keyword>
<evidence type="ECO:0000256" key="9">
    <source>
        <dbReference type="ARBA" id="ARBA00023328"/>
    </source>
</evidence>
<feature type="compositionally biased region" description="Polar residues" evidence="10">
    <location>
        <begin position="124"/>
        <end position="147"/>
    </location>
</feature>
<gene>
    <name evidence="12" type="ORF">TKK_000908</name>
</gene>
<dbReference type="EMBL" id="JBJJXI010000018">
    <property type="protein sequence ID" value="KAL3406769.1"/>
    <property type="molecule type" value="Genomic_DNA"/>
</dbReference>
<protein>
    <recommendedName>
        <fullName evidence="11">Borealin C-terminal domain-containing protein</fullName>
    </recommendedName>
</protein>